<keyword evidence="2" id="KW-1185">Reference proteome</keyword>
<dbReference type="AlphaFoldDB" id="A0A368ZCJ2"/>
<name>A0A368ZCJ2_9FLAO</name>
<gene>
    <name evidence="1" type="ORF">DFQ08_10719</name>
</gene>
<dbReference type="EMBL" id="QPJO01000007">
    <property type="protein sequence ID" value="RCW89839.1"/>
    <property type="molecule type" value="Genomic_DNA"/>
</dbReference>
<proteinExistence type="predicted"/>
<sequence>MDKEEKIKYLENLKGKISNLIPSQSNIDKLDSLVNEELRRELTSVNQK</sequence>
<organism evidence="1 2">
    <name type="scientific">Winogradskyella arenosi</name>
    <dbReference type="NCBI Taxonomy" id="533325"/>
    <lineage>
        <taxon>Bacteria</taxon>
        <taxon>Pseudomonadati</taxon>
        <taxon>Bacteroidota</taxon>
        <taxon>Flavobacteriia</taxon>
        <taxon>Flavobacteriales</taxon>
        <taxon>Flavobacteriaceae</taxon>
        <taxon>Winogradskyella</taxon>
    </lineage>
</organism>
<reference evidence="1 2" key="1">
    <citation type="submission" date="2018-07" db="EMBL/GenBank/DDBJ databases">
        <title>Genomic Encyclopedia of Type Strains, Phase III (KMG-III): the genomes of soil and plant-associated and newly described type strains.</title>
        <authorList>
            <person name="Whitman W."/>
        </authorList>
    </citation>
    <scope>NUCLEOTIDE SEQUENCE [LARGE SCALE GENOMIC DNA]</scope>
    <source>
        <strain evidence="1 2">CECT 7958</strain>
    </source>
</reference>
<dbReference type="RefSeq" id="WP_181858422.1">
    <property type="nucleotide sequence ID" value="NZ_QPJO01000007.1"/>
</dbReference>
<protein>
    <submittedName>
        <fullName evidence="1">Uncharacterized protein</fullName>
    </submittedName>
</protein>
<dbReference type="Proteomes" id="UP000253436">
    <property type="component" value="Unassembled WGS sequence"/>
</dbReference>
<accession>A0A368ZCJ2</accession>
<comment type="caution">
    <text evidence="1">The sequence shown here is derived from an EMBL/GenBank/DDBJ whole genome shotgun (WGS) entry which is preliminary data.</text>
</comment>
<evidence type="ECO:0000313" key="2">
    <source>
        <dbReference type="Proteomes" id="UP000253436"/>
    </source>
</evidence>
<evidence type="ECO:0000313" key="1">
    <source>
        <dbReference type="EMBL" id="RCW89839.1"/>
    </source>
</evidence>